<dbReference type="GO" id="GO:0046914">
    <property type="term" value="F:transition metal ion binding"/>
    <property type="evidence" value="ECO:0007669"/>
    <property type="project" value="InterPro"/>
</dbReference>
<evidence type="ECO:0008006" key="3">
    <source>
        <dbReference type="Google" id="ProtNLM"/>
    </source>
</evidence>
<accession>A0A433VCT0</accession>
<organism evidence="1 2">
    <name type="scientific">Dulcicalothrix desertica PCC 7102</name>
    <dbReference type="NCBI Taxonomy" id="232991"/>
    <lineage>
        <taxon>Bacteria</taxon>
        <taxon>Bacillati</taxon>
        <taxon>Cyanobacteriota</taxon>
        <taxon>Cyanophyceae</taxon>
        <taxon>Nostocales</taxon>
        <taxon>Calotrichaceae</taxon>
        <taxon>Dulcicalothrix</taxon>
    </lineage>
</organism>
<reference evidence="1" key="1">
    <citation type="submission" date="2018-12" db="EMBL/GenBank/DDBJ databases">
        <authorList>
            <person name="Will S."/>
            <person name="Neumann-Schaal M."/>
            <person name="Henke P."/>
        </authorList>
    </citation>
    <scope>NUCLEOTIDE SEQUENCE</scope>
    <source>
        <strain evidence="1">PCC 7102</strain>
    </source>
</reference>
<dbReference type="RefSeq" id="WP_127083192.1">
    <property type="nucleotide sequence ID" value="NZ_RSCL01000012.1"/>
</dbReference>
<protein>
    <recommendedName>
        <fullName evidence="3">Nitrile hydratase alpha /Thiocyanate hydrolase gamma domain-containing protein</fullName>
    </recommendedName>
</protein>
<dbReference type="GO" id="GO:0003824">
    <property type="term" value="F:catalytic activity"/>
    <property type="evidence" value="ECO:0007669"/>
    <property type="project" value="InterPro"/>
</dbReference>
<proteinExistence type="predicted"/>
<dbReference type="Gene3D" id="3.90.330.10">
    <property type="entry name" value="Nitrile hydratase alpha /Thiocyanate hydrolase gamma"/>
    <property type="match status" value="1"/>
</dbReference>
<evidence type="ECO:0000313" key="1">
    <source>
        <dbReference type="EMBL" id="RUT03920.1"/>
    </source>
</evidence>
<comment type="caution">
    <text evidence="1">The sequence shown here is derived from an EMBL/GenBank/DDBJ whole genome shotgun (WGS) entry which is preliminary data.</text>
</comment>
<dbReference type="SUPFAM" id="SSF56209">
    <property type="entry name" value="Nitrile hydratase alpha chain"/>
    <property type="match status" value="2"/>
</dbReference>
<reference evidence="1" key="2">
    <citation type="journal article" date="2019" name="Genome Biol. Evol.">
        <title>Day and night: Metabolic profiles and evolutionary relationships of six axenic non-marine cyanobacteria.</title>
        <authorList>
            <person name="Will S.E."/>
            <person name="Henke P."/>
            <person name="Boedeker C."/>
            <person name="Huang S."/>
            <person name="Brinkmann H."/>
            <person name="Rohde M."/>
            <person name="Jarek M."/>
            <person name="Friedl T."/>
            <person name="Seufert S."/>
            <person name="Schumacher M."/>
            <person name="Overmann J."/>
            <person name="Neumann-Schaal M."/>
            <person name="Petersen J."/>
        </authorList>
    </citation>
    <scope>NUCLEOTIDE SEQUENCE [LARGE SCALE GENOMIC DNA]</scope>
    <source>
        <strain evidence="1">PCC 7102</strain>
    </source>
</reference>
<dbReference type="OrthoDB" id="511071at2"/>
<sequence>MTTIANIEKVQEVLALAWIDESLKNKLLNNPKSIFVEYGLEFPSFVEVQVHENTSNLINYVLPQANEIPEGIDIEEIEPLAGQVIKLALTNETFKTLLLSEPKSAIAEATSLTLPTSLEIRVYEDTPTVKHLVLPVNPASEELSDLELEAIAGGGAKPFGVESAPSETLRPYTAPQPVFKVSAIDRQQGAFVKQSQQERGLRINL</sequence>
<dbReference type="Proteomes" id="UP000271624">
    <property type="component" value="Unassembled WGS sequence"/>
</dbReference>
<name>A0A433VCT0_9CYAN</name>
<dbReference type="InterPro" id="IPR036648">
    <property type="entry name" value="CN_Hdrase_a/SCN_Hdrase_g_sf"/>
</dbReference>
<gene>
    <name evidence="1" type="ORF">DSM106972_048340</name>
</gene>
<dbReference type="InterPro" id="IPR022513">
    <property type="entry name" value="TOMM_pelo"/>
</dbReference>
<dbReference type="NCBIfam" id="TIGR03793">
    <property type="entry name" value="leader_NHLP"/>
    <property type="match status" value="1"/>
</dbReference>
<keyword evidence="2" id="KW-1185">Reference proteome</keyword>
<dbReference type="AlphaFoldDB" id="A0A433VCT0"/>
<dbReference type="EMBL" id="RSCL01000012">
    <property type="protein sequence ID" value="RUT03920.1"/>
    <property type="molecule type" value="Genomic_DNA"/>
</dbReference>
<evidence type="ECO:0000313" key="2">
    <source>
        <dbReference type="Proteomes" id="UP000271624"/>
    </source>
</evidence>